<organism evidence="1 2">
    <name type="scientific">Bogoriella caseilytica</name>
    <dbReference type="NCBI Taxonomy" id="56055"/>
    <lineage>
        <taxon>Bacteria</taxon>
        <taxon>Bacillati</taxon>
        <taxon>Actinomycetota</taxon>
        <taxon>Actinomycetes</taxon>
        <taxon>Micrococcales</taxon>
        <taxon>Bogoriellaceae</taxon>
        <taxon>Bogoriella</taxon>
    </lineage>
</organism>
<comment type="caution">
    <text evidence="1">The sequence shown here is derived from an EMBL/GenBank/DDBJ whole genome shotgun (WGS) entry which is preliminary data.</text>
</comment>
<gene>
    <name evidence="1" type="ORF">EDD31_2341</name>
</gene>
<name>A0A3N2BFB2_9MICO</name>
<keyword evidence="2" id="KW-1185">Reference proteome</keyword>
<dbReference type="EMBL" id="RKHK01000001">
    <property type="protein sequence ID" value="ROR73946.1"/>
    <property type="molecule type" value="Genomic_DNA"/>
</dbReference>
<dbReference type="AlphaFoldDB" id="A0A3N2BFB2"/>
<dbReference type="OrthoDB" id="4546670at2"/>
<dbReference type="Proteomes" id="UP000280668">
    <property type="component" value="Unassembled WGS sequence"/>
</dbReference>
<dbReference type="RefSeq" id="WP_123304300.1">
    <property type="nucleotide sequence ID" value="NZ_RKHK01000001.1"/>
</dbReference>
<evidence type="ECO:0000313" key="1">
    <source>
        <dbReference type="EMBL" id="ROR73946.1"/>
    </source>
</evidence>
<evidence type="ECO:0000313" key="2">
    <source>
        <dbReference type="Proteomes" id="UP000280668"/>
    </source>
</evidence>
<accession>A0A3N2BFB2</accession>
<protein>
    <submittedName>
        <fullName evidence="1">Uncharacterized protein</fullName>
    </submittedName>
</protein>
<proteinExistence type="predicted"/>
<reference evidence="1 2" key="1">
    <citation type="submission" date="2018-11" db="EMBL/GenBank/DDBJ databases">
        <title>Sequencing the genomes of 1000 actinobacteria strains.</title>
        <authorList>
            <person name="Klenk H.-P."/>
        </authorList>
    </citation>
    <scope>NUCLEOTIDE SEQUENCE [LARGE SCALE GENOMIC DNA]</scope>
    <source>
        <strain evidence="1 2">DSM 11294</strain>
    </source>
</reference>
<sequence>MPTFVRYQSAVPNRRGRFPGIFALANGLGTAGLLSVEDAVWLRAANDRANATYVDPVTVVADCYDHTKNPGARAWFKASAVDLLRQAEVYLGLLDRHRIGWVELRTSAPGRITYEDNVQVVAVPPVYPDHWPFSGRCGES</sequence>